<evidence type="ECO:0000313" key="2">
    <source>
        <dbReference type="EMBL" id="TQD71267.1"/>
    </source>
</evidence>
<dbReference type="EMBL" id="VIEB01001585">
    <property type="protein sequence ID" value="TQD71267.1"/>
    <property type="molecule type" value="Genomic_DNA"/>
</dbReference>
<feature type="region of interest" description="Disordered" evidence="1">
    <location>
        <begin position="29"/>
        <end position="66"/>
    </location>
</feature>
<dbReference type="STRING" id="106549.A0A540KAL9"/>
<sequence length="66" mass="7319">MDDSTKDHSFRRNYVESRVSFPTKFPYEFDSSDSNSALNSPVESMVSSNETEGGNKSSDEVYGDPG</sequence>
<proteinExistence type="predicted"/>
<accession>A0A540KAL9</accession>
<evidence type="ECO:0000313" key="3">
    <source>
        <dbReference type="Proteomes" id="UP000315295"/>
    </source>
</evidence>
<name>A0A540KAL9_MALBA</name>
<keyword evidence="3" id="KW-1185">Reference proteome</keyword>
<gene>
    <name evidence="2" type="ORF">C1H46_043211</name>
</gene>
<organism evidence="2 3">
    <name type="scientific">Malus baccata</name>
    <name type="common">Siberian crab apple</name>
    <name type="synonym">Pyrus baccata</name>
    <dbReference type="NCBI Taxonomy" id="106549"/>
    <lineage>
        <taxon>Eukaryota</taxon>
        <taxon>Viridiplantae</taxon>
        <taxon>Streptophyta</taxon>
        <taxon>Embryophyta</taxon>
        <taxon>Tracheophyta</taxon>
        <taxon>Spermatophyta</taxon>
        <taxon>Magnoliopsida</taxon>
        <taxon>eudicotyledons</taxon>
        <taxon>Gunneridae</taxon>
        <taxon>Pentapetalae</taxon>
        <taxon>rosids</taxon>
        <taxon>fabids</taxon>
        <taxon>Rosales</taxon>
        <taxon>Rosaceae</taxon>
        <taxon>Amygdaloideae</taxon>
        <taxon>Maleae</taxon>
        <taxon>Malus</taxon>
    </lineage>
</organism>
<protein>
    <submittedName>
        <fullName evidence="2">Uncharacterized protein</fullName>
    </submittedName>
</protein>
<reference evidence="2 3" key="1">
    <citation type="journal article" date="2019" name="G3 (Bethesda)">
        <title>Sequencing of a Wild Apple (Malus baccata) Genome Unravels the Differences Between Cultivated and Wild Apple Species Regarding Disease Resistance and Cold Tolerance.</title>
        <authorList>
            <person name="Chen X."/>
        </authorList>
    </citation>
    <scope>NUCLEOTIDE SEQUENCE [LARGE SCALE GENOMIC DNA]</scope>
    <source>
        <strain evidence="3">cv. Shandingzi</strain>
        <tissue evidence="2">Leaves</tissue>
    </source>
</reference>
<feature type="compositionally biased region" description="Polar residues" evidence="1">
    <location>
        <begin position="32"/>
        <end position="56"/>
    </location>
</feature>
<evidence type="ECO:0000256" key="1">
    <source>
        <dbReference type="SAM" id="MobiDB-lite"/>
    </source>
</evidence>
<dbReference type="AlphaFoldDB" id="A0A540KAL9"/>
<comment type="caution">
    <text evidence="2">The sequence shown here is derived from an EMBL/GenBank/DDBJ whole genome shotgun (WGS) entry which is preliminary data.</text>
</comment>
<dbReference type="Proteomes" id="UP000315295">
    <property type="component" value="Unassembled WGS sequence"/>
</dbReference>